<proteinExistence type="predicted"/>
<organism evidence="3 4">
    <name type="scientific">Thioflavicoccus mobilis 8321</name>
    <dbReference type="NCBI Taxonomy" id="765912"/>
    <lineage>
        <taxon>Bacteria</taxon>
        <taxon>Pseudomonadati</taxon>
        <taxon>Pseudomonadota</taxon>
        <taxon>Gammaproteobacteria</taxon>
        <taxon>Chromatiales</taxon>
        <taxon>Chromatiaceae</taxon>
        <taxon>Thioflavicoccus</taxon>
    </lineage>
</organism>
<feature type="domain" description="Methyltransferase type 11" evidence="2">
    <location>
        <begin position="84"/>
        <end position="183"/>
    </location>
</feature>
<dbReference type="InterPro" id="IPR029063">
    <property type="entry name" value="SAM-dependent_MTases_sf"/>
</dbReference>
<evidence type="ECO:0000259" key="2">
    <source>
        <dbReference type="Pfam" id="PF08241"/>
    </source>
</evidence>
<gene>
    <name evidence="3" type="ORF">Thimo_3280</name>
</gene>
<keyword evidence="3" id="KW-0830">Ubiquinone</keyword>
<dbReference type="Pfam" id="PF08241">
    <property type="entry name" value="Methyltransf_11"/>
    <property type="match status" value="1"/>
</dbReference>
<dbReference type="InterPro" id="IPR013216">
    <property type="entry name" value="Methyltransf_11"/>
</dbReference>
<dbReference type="OrthoDB" id="529208at2"/>
<dbReference type="GO" id="GO:0032259">
    <property type="term" value="P:methylation"/>
    <property type="evidence" value="ECO:0007669"/>
    <property type="project" value="UniProtKB-KW"/>
</dbReference>
<keyword evidence="1" id="KW-0808">Transferase</keyword>
<dbReference type="AlphaFoldDB" id="L0GYV4"/>
<dbReference type="HOGENOM" id="CLU_039068_6_0_6"/>
<protein>
    <submittedName>
        <fullName evidence="3">Methylase involved in ubiquinone/menaquinone biosynthesis</fullName>
    </submittedName>
</protein>
<dbReference type="SUPFAM" id="SSF53335">
    <property type="entry name" value="S-adenosyl-L-methionine-dependent methyltransferases"/>
    <property type="match status" value="1"/>
</dbReference>
<dbReference type="PANTHER" id="PTHR44068">
    <property type="entry name" value="ZGC:194242"/>
    <property type="match status" value="1"/>
</dbReference>
<accession>L0GYV4</accession>
<dbReference type="STRING" id="765912.Thimo_3280"/>
<dbReference type="KEGG" id="tmb:Thimo_3280"/>
<dbReference type="GO" id="GO:0008757">
    <property type="term" value="F:S-adenosylmethionine-dependent methyltransferase activity"/>
    <property type="evidence" value="ECO:0007669"/>
    <property type="project" value="InterPro"/>
</dbReference>
<evidence type="ECO:0000313" key="4">
    <source>
        <dbReference type="Proteomes" id="UP000010816"/>
    </source>
</evidence>
<reference evidence="3 4" key="1">
    <citation type="submission" date="2011-09" db="EMBL/GenBank/DDBJ databases">
        <title>Complete sequence of chromosome of Thioflavicoccus mobilis 8321.</title>
        <authorList>
            <consortium name="US DOE Joint Genome Institute"/>
            <person name="Lucas S."/>
            <person name="Han J."/>
            <person name="Lapidus A."/>
            <person name="Cheng J.-F."/>
            <person name="Goodwin L."/>
            <person name="Pitluck S."/>
            <person name="Peters L."/>
            <person name="Ovchinnikova G."/>
            <person name="Lu M."/>
            <person name="Detter J.C."/>
            <person name="Han C."/>
            <person name="Tapia R."/>
            <person name="Land M."/>
            <person name="Hauser L."/>
            <person name="Kyrpides N."/>
            <person name="Ivanova N."/>
            <person name="Pagani I."/>
            <person name="Vogl K."/>
            <person name="Liu Z."/>
            <person name="Imhoff J."/>
            <person name="Thiel V."/>
            <person name="Frigaard N.-U."/>
            <person name="Bryant D."/>
            <person name="Woyke T."/>
        </authorList>
    </citation>
    <scope>NUCLEOTIDE SEQUENCE [LARGE SCALE GENOMIC DNA]</scope>
    <source>
        <strain evidence="3 4">8321</strain>
    </source>
</reference>
<keyword evidence="4" id="KW-1185">Reference proteome</keyword>
<dbReference type="EMBL" id="CP003051">
    <property type="protein sequence ID" value="AGA91958.1"/>
    <property type="molecule type" value="Genomic_DNA"/>
</dbReference>
<sequence>MQPADATMRRWRETLGYVNWLLNPRHGRDVTQVYDLLSDRSPTERALYLNLGYWRSAETLDEACDALASLVAETAGMAPGDEVLDVGFGFADQDMLWARTFRPRRIIGLNVTASQVERARRRVAEAGFGEQIDLRLGSATRMPLEAASVDKVVALECAFHFDTRERFFTEAFRVLRPGGRLVVADILPMPPAARRSERLAQRWGWRQAARKFLIPDANAYTREVYGEKLAAAGFVEPRMESIRDDVYLPLHRYLARDRAAVARLHPLLRVPVRIALRLDPGLVFSGLDYVLASAEKPRPAA</sequence>
<dbReference type="Gene3D" id="3.40.50.150">
    <property type="entry name" value="Vaccinia Virus protein VP39"/>
    <property type="match status" value="1"/>
</dbReference>
<dbReference type="PATRIC" id="fig|765912.4.peg.3213"/>
<dbReference type="PANTHER" id="PTHR44068:SF11">
    <property type="entry name" value="GERANYL DIPHOSPHATE 2-C-METHYLTRANSFERASE"/>
    <property type="match status" value="1"/>
</dbReference>
<evidence type="ECO:0000256" key="1">
    <source>
        <dbReference type="ARBA" id="ARBA00022679"/>
    </source>
</evidence>
<evidence type="ECO:0000313" key="3">
    <source>
        <dbReference type="EMBL" id="AGA91958.1"/>
    </source>
</evidence>
<dbReference type="Proteomes" id="UP000010816">
    <property type="component" value="Chromosome"/>
</dbReference>
<dbReference type="eggNOG" id="COG2230">
    <property type="taxonomic scope" value="Bacteria"/>
</dbReference>
<name>L0GYV4_9GAMM</name>
<dbReference type="InterPro" id="IPR050447">
    <property type="entry name" value="Erg6_SMT_methyltransf"/>
</dbReference>
<keyword evidence="3" id="KW-0489">Methyltransferase</keyword>
<dbReference type="RefSeq" id="WP_015282086.1">
    <property type="nucleotide sequence ID" value="NC_019940.1"/>
</dbReference>
<dbReference type="CDD" id="cd02440">
    <property type="entry name" value="AdoMet_MTases"/>
    <property type="match status" value="1"/>
</dbReference>